<feature type="domain" description="SANT" evidence="3">
    <location>
        <begin position="1"/>
        <end position="39"/>
    </location>
</feature>
<dbReference type="CDD" id="cd00167">
    <property type="entry name" value="SANT"/>
    <property type="match status" value="3"/>
</dbReference>
<evidence type="ECO:0000259" key="3">
    <source>
        <dbReference type="PROSITE" id="PS51293"/>
    </source>
</evidence>
<dbReference type="SMART" id="SM00717">
    <property type="entry name" value="SANT"/>
    <property type="match status" value="3"/>
</dbReference>
<sequence>MGKNWSEQEDQILIDLVHTYGKQWGVIAQKMGTRTSSQVAARWEKCLDPKLTKGPFTPDEDALITEYVSKNGPHNWPGLSQLIKNRSAKQCRERWFNHLDPAISSSPWTSNEDAMIFDCIMKYGNKWSIISKFIPGRTDNAIKNRYNSSISKRIRVDQNGRKFLAPDLSRRQKGFNPQQIQNFNTGQVPYPSQPLPISSSSLTNLNYIRQIQPGDEQNPLSTANEQHICQTTLLPFSAQSSSSQIPNIKKGSIIVAPPFPFPTQPNQQQTNFHQTEPYNQTIVTSTAPIISSPLRQPAETISQPNTQHIQSQIPIQTQPGFASSLSSKPIPHFKREAAGMNLQPVITSCPLVASTQPQGQHLISSSFDSDQGLHVVNTLNMADNNAFPQPHLQEPSISPGQLQQPSSPTLPFSLFSPTSPLFQFSPVSPNGSFPFGSSETATPIISPNGQTNNSSANVFK</sequence>
<dbReference type="PANTHER" id="PTHR45614">
    <property type="entry name" value="MYB PROTEIN-RELATED"/>
    <property type="match status" value="1"/>
</dbReference>
<evidence type="ECO:0000259" key="4">
    <source>
        <dbReference type="PROSITE" id="PS51294"/>
    </source>
</evidence>
<dbReference type="SUPFAM" id="SSF46689">
    <property type="entry name" value="Homeodomain-like"/>
    <property type="match status" value="2"/>
</dbReference>
<name>A0ABR2GVZ2_9EUKA</name>
<reference evidence="5 6" key="1">
    <citation type="submission" date="2024-04" db="EMBL/GenBank/DDBJ databases">
        <title>Tritrichomonas musculus Genome.</title>
        <authorList>
            <person name="Alves-Ferreira E."/>
            <person name="Grigg M."/>
            <person name="Lorenzi H."/>
            <person name="Galac M."/>
        </authorList>
    </citation>
    <scope>NUCLEOTIDE SEQUENCE [LARGE SCALE GENOMIC DNA]</scope>
    <source>
        <strain evidence="5 6">EAF2021</strain>
    </source>
</reference>
<organism evidence="5 6">
    <name type="scientific">Tritrichomonas musculus</name>
    <dbReference type="NCBI Taxonomy" id="1915356"/>
    <lineage>
        <taxon>Eukaryota</taxon>
        <taxon>Metamonada</taxon>
        <taxon>Parabasalia</taxon>
        <taxon>Tritrichomonadida</taxon>
        <taxon>Tritrichomonadidae</taxon>
        <taxon>Tritrichomonas</taxon>
    </lineage>
</organism>
<feature type="region of interest" description="Disordered" evidence="1">
    <location>
        <begin position="433"/>
        <end position="460"/>
    </location>
</feature>
<evidence type="ECO:0008006" key="7">
    <source>
        <dbReference type="Google" id="ProtNLM"/>
    </source>
</evidence>
<protein>
    <recommendedName>
        <fullName evidence="7">Myb-like DNA-binding domain containing protein</fullName>
    </recommendedName>
</protein>
<evidence type="ECO:0000259" key="2">
    <source>
        <dbReference type="PROSITE" id="PS50090"/>
    </source>
</evidence>
<dbReference type="PROSITE" id="PS51294">
    <property type="entry name" value="HTH_MYB"/>
    <property type="match status" value="3"/>
</dbReference>
<feature type="domain" description="Myb-like" evidence="2">
    <location>
        <begin position="100"/>
        <end position="150"/>
    </location>
</feature>
<dbReference type="Pfam" id="PF00249">
    <property type="entry name" value="Myb_DNA-binding"/>
    <property type="match status" value="1"/>
</dbReference>
<dbReference type="InterPro" id="IPR009057">
    <property type="entry name" value="Homeodomain-like_sf"/>
</dbReference>
<dbReference type="Pfam" id="PF13921">
    <property type="entry name" value="Myb_DNA-bind_6"/>
    <property type="match status" value="1"/>
</dbReference>
<keyword evidence="6" id="KW-1185">Reference proteome</keyword>
<accession>A0ABR2GVZ2</accession>
<evidence type="ECO:0000313" key="5">
    <source>
        <dbReference type="EMBL" id="KAK8837826.1"/>
    </source>
</evidence>
<evidence type="ECO:0000256" key="1">
    <source>
        <dbReference type="SAM" id="MobiDB-lite"/>
    </source>
</evidence>
<feature type="domain" description="HTH myb-type" evidence="4">
    <location>
        <begin position="48"/>
        <end position="103"/>
    </location>
</feature>
<comment type="caution">
    <text evidence="5">The sequence shown here is derived from an EMBL/GenBank/DDBJ whole genome shotgun (WGS) entry which is preliminary data.</text>
</comment>
<dbReference type="InterPro" id="IPR001005">
    <property type="entry name" value="SANT/Myb"/>
</dbReference>
<evidence type="ECO:0000313" key="6">
    <source>
        <dbReference type="Proteomes" id="UP001470230"/>
    </source>
</evidence>
<feature type="region of interest" description="Disordered" evidence="1">
    <location>
        <begin position="385"/>
        <end position="410"/>
    </location>
</feature>
<feature type="compositionally biased region" description="Low complexity" evidence="1">
    <location>
        <begin position="395"/>
        <end position="410"/>
    </location>
</feature>
<dbReference type="PANTHER" id="PTHR45614:SF25">
    <property type="entry name" value="MYB PROTEIN"/>
    <property type="match status" value="1"/>
</dbReference>
<dbReference type="InterPro" id="IPR017884">
    <property type="entry name" value="SANT_dom"/>
</dbReference>
<feature type="domain" description="HTH myb-type" evidence="4">
    <location>
        <begin position="1"/>
        <end position="47"/>
    </location>
</feature>
<dbReference type="InterPro" id="IPR050560">
    <property type="entry name" value="MYB_TF"/>
</dbReference>
<feature type="domain" description="Myb-like" evidence="2">
    <location>
        <begin position="48"/>
        <end position="99"/>
    </location>
</feature>
<feature type="domain" description="HTH myb-type" evidence="4">
    <location>
        <begin position="107"/>
        <end position="154"/>
    </location>
</feature>
<dbReference type="InterPro" id="IPR017930">
    <property type="entry name" value="Myb_dom"/>
</dbReference>
<proteinExistence type="predicted"/>
<dbReference type="Gene3D" id="1.10.10.60">
    <property type="entry name" value="Homeodomain-like"/>
    <property type="match status" value="3"/>
</dbReference>
<dbReference type="EMBL" id="JAPFFF010000058">
    <property type="protein sequence ID" value="KAK8837826.1"/>
    <property type="molecule type" value="Genomic_DNA"/>
</dbReference>
<dbReference type="PROSITE" id="PS51293">
    <property type="entry name" value="SANT"/>
    <property type="match status" value="1"/>
</dbReference>
<gene>
    <name evidence="5" type="ORF">M9Y10_036364</name>
</gene>
<dbReference type="Proteomes" id="UP001470230">
    <property type="component" value="Unassembled WGS sequence"/>
</dbReference>
<dbReference type="PROSITE" id="PS50090">
    <property type="entry name" value="MYB_LIKE"/>
    <property type="match status" value="3"/>
</dbReference>
<feature type="domain" description="Myb-like" evidence="2">
    <location>
        <begin position="1"/>
        <end position="47"/>
    </location>
</feature>